<feature type="chain" id="PRO_5020709822" evidence="1">
    <location>
        <begin position="20"/>
        <end position="146"/>
    </location>
</feature>
<accession>A0A4Q5LP76</accession>
<keyword evidence="3" id="KW-1185">Reference proteome</keyword>
<sequence length="146" mass="15943">MKFKLITAVAATAILSAFTIVSTSEKDLVGTWKIDDSRVEATVKKVIAKAVETNPDAEDQINAQKDMIVSMVQSIRLNIKADHTYETVSAQGSKPGKWALSADGKTMEFTKQDGSVRKDAILESSATRLKMINSDLADTILYVHPQ</sequence>
<dbReference type="EMBL" id="SEWG01000002">
    <property type="protein sequence ID" value="RYU91208.1"/>
    <property type="molecule type" value="Genomic_DNA"/>
</dbReference>
<comment type="caution">
    <text evidence="2">The sequence shown here is derived from an EMBL/GenBank/DDBJ whole genome shotgun (WGS) entry which is preliminary data.</text>
</comment>
<dbReference type="OrthoDB" id="795151at2"/>
<protein>
    <submittedName>
        <fullName evidence="2">Uncharacterized protein</fullName>
    </submittedName>
</protein>
<organism evidence="2 3">
    <name type="scientific">Mucilaginibacter terrigena</name>
    <dbReference type="NCBI Taxonomy" id="2492395"/>
    <lineage>
        <taxon>Bacteria</taxon>
        <taxon>Pseudomonadati</taxon>
        <taxon>Bacteroidota</taxon>
        <taxon>Sphingobacteriia</taxon>
        <taxon>Sphingobacteriales</taxon>
        <taxon>Sphingobacteriaceae</taxon>
        <taxon>Mucilaginibacter</taxon>
    </lineage>
</organism>
<gene>
    <name evidence="2" type="ORF">EWM62_04520</name>
</gene>
<keyword evidence="1" id="KW-0732">Signal</keyword>
<feature type="signal peptide" evidence="1">
    <location>
        <begin position="1"/>
        <end position="19"/>
    </location>
</feature>
<dbReference type="AlphaFoldDB" id="A0A4Q5LP76"/>
<evidence type="ECO:0000256" key="1">
    <source>
        <dbReference type="SAM" id="SignalP"/>
    </source>
</evidence>
<proteinExistence type="predicted"/>
<name>A0A4Q5LP76_9SPHI</name>
<evidence type="ECO:0000313" key="2">
    <source>
        <dbReference type="EMBL" id="RYU91208.1"/>
    </source>
</evidence>
<dbReference type="Proteomes" id="UP000293331">
    <property type="component" value="Unassembled WGS sequence"/>
</dbReference>
<dbReference type="RefSeq" id="WP_129875468.1">
    <property type="nucleotide sequence ID" value="NZ_SEWG01000002.1"/>
</dbReference>
<evidence type="ECO:0000313" key="3">
    <source>
        <dbReference type="Proteomes" id="UP000293331"/>
    </source>
</evidence>
<reference evidence="2 3" key="1">
    <citation type="submission" date="2019-02" db="EMBL/GenBank/DDBJ databases">
        <title>Bacterial novel species Mucilaginibacter sp. 17JY9-4 isolated from soil.</title>
        <authorList>
            <person name="Jung H.-Y."/>
        </authorList>
    </citation>
    <scope>NUCLEOTIDE SEQUENCE [LARGE SCALE GENOMIC DNA]</scope>
    <source>
        <strain evidence="2 3">17JY9-4</strain>
    </source>
</reference>